<dbReference type="Proteomes" id="UP000005730">
    <property type="component" value="Chromosome"/>
</dbReference>
<proteinExistence type="predicted"/>
<evidence type="ECO:0000313" key="1">
    <source>
        <dbReference type="EMBL" id="EHM10313.1"/>
    </source>
</evidence>
<dbReference type="EMBL" id="CM001377">
    <property type="protein sequence ID" value="EHM10313.1"/>
    <property type="molecule type" value="Genomic_DNA"/>
</dbReference>
<keyword evidence="2" id="KW-1185">Reference proteome</keyword>
<protein>
    <recommendedName>
        <fullName evidence="3">Prepilin-type N-terminal cleavage/methylation domain-containing protein</fullName>
    </recommendedName>
</protein>
<organism evidence="1 2">
    <name type="scientific">Thermanaerovibrio velox DSM 12556</name>
    <dbReference type="NCBI Taxonomy" id="926567"/>
    <lineage>
        <taxon>Bacteria</taxon>
        <taxon>Thermotogati</taxon>
        <taxon>Synergistota</taxon>
        <taxon>Synergistia</taxon>
        <taxon>Synergistales</taxon>
        <taxon>Synergistaceae</taxon>
        <taxon>Thermanaerovibrio</taxon>
    </lineage>
</organism>
<dbReference type="eggNOG" id="COG2165">
    <property type="taxonomic scope" value="Bacteria"/>
</dbReference>
<reference evidence="1 2" key="1">
    <citation type="submission" date="2011-10" db="EMBL/GenBank/DDBJ databases">
        <title>The Noncontiguous Finished genome of Thermanaerovibrio velox DSM 12556.</title>
        <authorList>
            <consortium name="US DOE Joint Genome Institute (JGI-PGF)"/>
            <person name="Lucas S."/>
            <person name="Copeland A."/>
            <person name="Lapidus A."/>
            <person name="Glavina del Rio T."/>
            <person name="Dalin E."/>
            <person name="Tice H."/>
            <person name="Bruce D."/>
            <person name="Goodwin L."/>
            <person name="Pitluck S."/>
            <person name="Peters L."/>
            <person name="Mikhailova N."/>
            <person name="Teshima H."/>
            <person name="Kyrpides N."/>
            <person name="Mavromatis K."/>
            <person name="Ivanova N."/>
            <person name="Markowitz V."/>
            <person name="Cheng J.-F."/>
            <person name="Hugenholtz P."/>
            <person name="Woyke T."/>
            <person name="Wu D."/>
            <person name="Spring S."/>
            <person name="Brambilla E.-M."/>
            <person name="Klenk H.-P."/>
            <person name="Eisen J.A."/>
        </authorList>
    </citation>
    <scope>NUCLEOTIDE SEQUENCE [LARGE SCALE GENOMIC DNA]</scope>
    <source>
        <strain evidence="1 2">DSM 12556</strain>
    </source>
</reference>
<dbReference type="RefSeq" id="WP_006583807.1">
    <property type="nucleotide sequence ID" value="NZ_CM001377.1"/>
</dbReference>
<dbReference type="STRING" id="926567.TheveDRAFT_1189"/>
<sequence length="147" mass="16492">MVELLISLLLASFFLGVFVLRMYGGFTADPEDARCKEAALEACDWFRGVLIRAKEGREPFSLKVTLSSRSQTLRVVWFKTNRWETFDAGGRAFFIGSGYADLITYYPNWHTFSPGVSLGIYSSLKGGRLVGNLVITPLGAVRLDLWR</sequence>
<accession>H0USM4</accession>
<dbReference type="AlphaFoldDB" id="H0USM4"/>
<evidence type="ECO:0008006" key="3">
    <source>
        <dbReference type="Google" id="ProtNLM"/>
    </source>
</evidence>
<dbReference type="HOGENOM" id="CLU_138976_0_0_0"/>
<gene>
    <name evidence="1" type="ORF">TheveDRAFT_1189</name>
</gene>
<evidence type="ECO:0000313" key="2">
    <source>
        <dbReference type="Proteomes" id="UP000005730"/>
    </source>
</evidence>
<name>H0USM4_9BACT</name>